<protein>
    <submittedName>
        <fullName evidence="2">Uncharacterized protein</fullName>
    </submittedName>
</protein>
<evidence type="ECO:0000313" key="3">
    <source>
        <dbReference type="Proteomes" id="UP000186914"/>
    </source>
</evidence>
<dbReference type="InterPro" id="IPR055951">
    <property type="entry name" value="DUF7529"/>
</dbReference>
<dbReference type="AlphaFoldDB" id="A0A1N6UPP0"/>
<reference evidence="3" key="1">
    <citation type="submission" date="2017-01" db="EMBL/GenBank/DDBJ databases">
        <authorList>
            <person name="Varghese N."/>
            <person name="Submissions S."/>
        </authorList>
    </citation>
    <scope>NUCLEOTIDE SEQUENCE [LARGE SCALE GENOMIC DNA]</scope>
    <source>
        <strain evidence="3">CGMCC 1.7737</strain>
    </source>
</reference>
<dbReference type="RefSeq" id="WP_076426930.1">
    <property type="nucleotide sequence ID" value="NZ_FTNO01000001.1"/>
</dbReference>
<dbReference type="EMBL" id="FTNO01000001">
    <property type="protein sequence ID" value="SIQ67421.1"/>
    <property type="molecule type" value="Genomic_DNA"/>
</dbReference>
<feature type="region of interest" description="Disordered" evidence="1">
    <location>
        <begin position="152"/>
        <end position="177"/>
    </location>
</feature>
<evidence type="ECO:0000256" key="1">
    <source>
        <dbReference type="SAM" id="MobiDB-lite"/>
    </source>
</evidence>
<organism evidence="2 3">
    <name type="scientific">Haladaptatus litoreus</name>
    <dbReference type="NCBI Taxonomy" id="553468"/>
    <lineage>
        <taxon>Archaea</taxon>
        <taxon>Methanobacteriati</taxon>
        <taxon>Methanobacteriota</taxon>
        <taxon>Stenosarchaea group</taxon>
        <taxon>Halobacteria</taxon>
        <taxon>Halobacteriales</taxon>
        <taxon>Haladaptataceae</taxon>
        <taxon>Haladaptatus</taxon>
    </lineage>
</organism>
<proteinExistence type="predicted"/>
<feature type="compositionally biased region" description="Acidic residues" evidence="1">
    <location>
        <begin position="162"/>
        <end position="177"/>
    </location>
</feature>
<evidence type="ECO:0000313" key="2">
    <source>
        <dbReference type="EMBL" id="SIQ67421.1"/>
    </source>
</evidence>
<sequence length="177" mass="19942">MDGTTPNTTAHSRAMPFWEDVLADMEATAEEYEQSGWNVVQLHPGDVTPRWTEDHDEFGLDILVPNDEFDAVSDLLDSGVEFDAFEAFRAMGDSLVFVVVVMEDHDTETAVCYPTYYDVRGAEQMLQDAMDAGVMYSFIRTLTEDRVRFTHDDPTVFQPPEPEQEAETDDPATSADE</sequence>
<name>A0A1N6UPP0_9EURY</name>
<dbReference type="OrthoDB" id="325206at2157"/>
<gene>
    <name evidence="2" type="ORF">SAMN05421858_0037</name>
</gene>
<dbReference type="Proteomes" id="UP000186914">
    <property type="component" value="Unassembled WGS sequence"/>
</dbReference>
<dbReference type="Pfam" id="PF24373">
    <property type="entry name" value="DUF7529"/>
    <property type="match status" value="1"/>
</dbReference>
<keyword evidence="3" id="KW-1185">Reference proteome</keyword>
<accession>A0A1N6UPP0</accession>